<dbReference type="EMBL" id="CP003466">
    <property type="protein sequence ID" value="AFT72088.1"/>
    <property type="molecule type" value="Genomic_DNA"/>
</dbReference>
<evidence type="ECO:0000313" key="5">
    <source>
        <dbReference type="Proteomes" id="UP000006286"/>
    </source>
</evidence>
<dbReference type="GO" id="GO:0009228">
    <property type="term" value="P:thiamine biosynthetic process"/>
    <property type="evidence" value="ECO:0007669"/>
    <property type="project" value="InterPro"/>
</dbReference>
<dbReference type="PATRIC" id="fig|930169.3.peg.3780"/>
<dbReference type="KEGG" id="adi:B5T_03826"/>
<dbReference type="SUPFAM" id="SSF53613">
    <property type="entry name" value="Ribokinase-like"/>
    <property type="match status" value="1"/>
</dbReference>
<keyword evidence="4" id="KW-0808">Transferase</keyword>
<dbReference type="GO" id="GO:0005829">
    <property type="term" value="C:cytosol"/>
    <property type="evidence" value="ECO:0007669"/>
    <property type="project" value="TreeGrafter"/>
</dbReference>
<dbReference type="AlphaFoldDB" id="K0CHJ0"/>
<gene>
    <name evidence="4" type="primary">thiD</name>
    <name evidence="4" type="ordered locus">B5T_03826</name>
</gene>
<dbReference type="GO" id="GO:0008972">
    <property type="term" value="F:phosphomethylpyrimidine kinase activity"/>
    <property type="evidence" value="ECO:0007669"/>
    <property type="project" value="InterPro"/>
</dbReference>
<accession>K0CHJ0</accession>
<dbReference type="Gene3D" id="3.40.1190.20">
    <property type="match status" value="1"/>
</dbReference>
<reference evidence="4 5" key="1">
    <citation type="journal article" date="2012" name="J. Bacteriol.">
        <title>Complete genome sequence of Alcanivorax dieselolei type strain B5.</title>
        <authorList>
            <person name="Lai Q."/>
            <person name="Li W."/>
            <person name="Shao Z."/>
        </authorList>
    </citation>
    <scope>NUCLEOTIDE SEQUENCE [LARGE SCALE GENOMIC DNA]</scope>
    <source>
        <strain evidence="5">DSM 16502 / CGMCC 1.3690 / B-5</strain>
    </source>
</reference>
<dbReference type="Pfam" id="PF08543">
    <property type="entry name" value="Phos_pyr_kin"/>
    <property type="match status" value="1"/>
</dbReference>
<keyword evidence="5" id="KW-1185">Reference proteome</keyword>
<feature type="domain" description="Pyridoxamine kinase/Phosphomethylpyrimidine kinase" evidence="3">
    <location>
        <begin position="41"/>
        <end position="285"/>
    </location>
</feature>
<dbReference type="PANTHER" id="PTHR20858">
    <property type="entry name" value="PHOSPHOMETHYLPYRIMIDINE KINASE"/>
    <property type="match status" value="1"/>
</dbReference>
<dbReference type="PANTHER" id="PTHR20858:SF17">
    <property type="entry name" value="HYDROXYMETHYLPYRIMIDINE_PHOSPHOMETHYLPYRIMIDINE KINASE THI20-RELATED"/>
    <property type="match status" value="1"/>
</dbReference>
<dbReference type="UniPathway" id="UPA00060">
    <property type="reaction ID" value="UER00138"/>
</dbReference>
<dbReference type="HOGENOM" id="CLU_020520_0_2_6"/>
<dbReference type="GO" id="GO:0009229">
    <property type="term" value="P:thiamine diphosphate biosynthetic process"/>
    <property type="evidence" value="ECO:0007669"/>
    <property type="project" value="UniProtKB-UniPathway"/>
</dbReference>
<keyword evidence="4" id="KW-0418">Kinase</keyword>
<evidence type="ECO:0000259" key="3">
    <source>
        <dbReference type="Pfam" id="PF08543"/>
    </source>
</evidence>
<dbReference type="eggNOG" id="COG0351">
    <property type="taxonomic scope" value="Bacteria"/>
</dbReference>
<dbReference type="InterPro" id="IPR004399">
    <property type="entry name" value="HMP/HMP-P_kinase_dom"/>
</dbReference>
<dbReference type="Proteomes" id="UP000006286">
    <property type="component" value="Chromosome"/>
</dbReference>
<evidence type="ECO:0000256" key="1">
    <source>
        <dbReference type="ARBA" id="ARBA00004948"/>
    </source>
</evidence>
<evidence type="ECO:0000256" key="2">
    <source>
        <dbReference type="ARBA" id="ARBA00012135"/>
    </source>
</evidence>
<proteinExistence type="predicted"/>
<dbReference type="EC" id="2.7.1.49" evidence="2"/>
<protein>
    <recommendedName>
        <fullName evidence="2">hydroxymethylpyrimidine kinase</fullName>
        <ecNumber evidence="2">2.7.1.49</ecNumber>
    </recommendedName>
</protein>
<evidence type="ECO:0000313" key="4">
    <source>
        <dbReference type="EMBL" id="AFT72088.1"/>
    </source>
</evidence>
<dbReference type="CDD" id="cd01169">
    <property type="entry name" value="HMPP_kinase"/>
    <property type="match status" value="1"/>
</dbReference>
<dbReference type="STRING" id="930169.B5T_03826"/>
<dbReference type="InterPro" id="IPR029056">
    <property type="entry name" value="Ribokinase-like"/>
</dbReference>
<dbReference type="InterPro" id="IPR013749">
    <property type="entry name" value="PM/HMP-P_kinase-1"/>
</dbReference>
<dbReference type="GO" id="GO:0008902">
    <property type="term" value="F:hydroxymethylpyrimidine kinase activity"/>
    <property type="evidence" value="ECO:0007669"/>
    <property type="project" value="UniProtKB-EC"/>
</dbReference>
<organism evidence="4 5">
    <name type="scientific">Alcanivorax dieselolei (strain DSM 16502 / CGMCC 1.3690 / MCCC 1A00001 / B-5)</name>
    <name type="common">Alloalcanivorax dieselolei</name>
    <dbReference type="NCBI Taxonomy" id="930169"/>
    <lineage>
        <taxon>Bacteria</taxon>
        <taxon>Pseudomonadati</taxon>
        <taxon>Pseudomonadota</taxon>
        <taxon>Gammaproteobacteria</taxon>
        <taxon>Oceanospirillales</taxon>
        <taxon>Alcanivoracaceae</taxon>
        <taxon>Alloalcanivorax</taxon>
    </lineage>
</organism>
<sequence>MVEQLTLAVYVGASARRPTFSPSAFDDDTMKPNILVIAGHDPSGGAGIHADIEAIHDLGGLASTLITALTVQNSQHVLGFQLTDIDLLERQADALLADYDFQAVKIGMTGSLATVRFIARLLARLPGVPVILDPVLAAESGGSLTRESLGDAMIDELAPLCELLTPNLPEARLLAGDDETPGATSTQSVARCGQRLCQRGARAVLITGTHDDTDQVSNHLFRGTGETQSWHWQRLPHVYHGSGCTLASSIACLRGLGMPLEQAVAEGQAHVDHYLRAAWRPGQGQHVPDRRTP</sequence>
<name>K0CHJ0_ALCDB</name>
<comment type="pathway">
    <text evidence="1">Cofactor biosynthesis; thiamine diphosphate biosynthesis.</text>
</comment>